<keyword evidence="1" id="KW-0472">Membrane</keyword>
<protein>
    <recommendedName>
        <fullName evidence="2">Phosphatidic acid phosphatase type 2/haloperoxidase domain-containing protein</fullName>
    </recommendedName>
</protein>
<feature type="transmembrane region" description="Helical" evidence="1">
    <location>
        <begin position="123"/>
        <end position="142"/>
    </location>
</feature>
<dbReference type="EMBL" id="MHUT01000019">
    <property type="protein sequence ID" value="OHA80461.1"/>
    <property type="molecule type" value="Genomic_DNA"/>
</dbReference>
<comment type="caution">
    <text evidence="3">The sequence shown here is derived from an EMBL/GenBank/DDBJ whole genome shotgun (WGS) entry which is preliminary data.</text>
</comment>
<evidence type="ECO:0000313" key="4">
    <source>
        <dbReference type="Proteomes" id="UP000179118"/>
    </source>
</evidence>
<dbReference type="Gene3D" id="1.20.144.10">
    <property type="entry name" value="Phosphatidic acid phosphatase type 2/haloperoxidase"/>
    <property type="match status" value="1"/>
</dbReference>
<evidence type="ECO:0000313" key="3">
    <source>
        <dbReference type="EMBL" id="OHA80461.1"/>
    </source>
</evidence>
<accession>A0A1G2S863</accession>
<feature type="transmembrane region" description="Helical" evidence="1">
    <location>
        <begin position="148"/>
        <end position="167"/>
    </location>
</feature>
<evidence type="ECO:0000259" key="2">
    <source>
        <dbReference type="SMART" id="SM00014"/>
    </source>
</evidence>
<feature type="domain" description="Phosphatidic acid phosphatase type 2/haloperoxidase" evidence="2">
    <location>
        <begin position="53"/>
        <end position="163"/>
    </location>
</feature>
<dbReference type="Pfam" id="PF01569">
    <property type="entry name" value="PAP2"/>
    <property type="match status" value="1"/>
</dbReference>
<dbReference type="PANTHER" id="PTHR14969:SF13">
    <property type="entry name" value="AT30094P"/>
    <property type="match status" value="1"/>
</dbReference>
<name>A0A1G2S863_9BACT</name>
<evidence type="ECO:0000256" key="1">
    <source>
        <dbReference type="SAM" id="Phobius"/>
    </source>
</evidence>
<gene>
    <name evidence="3" type="ORF">A3D51_01025</name>
</gene>
<sequence>MNETVFNFFYSFAHRSPALDLAIIFVAKWYGLIILGTLFVYLFEHRDNPNKGVRDLFVVGVTAVSAWFIAHFFKDAFSTLRPFDVIPLVTPLVSESGYAFPSGHATFFMALASALWFYHKRLAVFFGISAVIIGLARVAAGVHWPVDILGGLFLGYVIGLTLHGLIMSMTERFRNRKNELIAK</sequence>
<dbReference type="SMART" id="SM00014">
    <property type="entry name" value="acidPPc"/>
    <property type="match status" value="1"/>
</dbReference>
<feature type="transmembrane region" description="Helical" evidence="1">
    <location>
        <begin position="98"/>
        <end position="118"/>
    </location>
</feature>
<feature type="transmembrane region" description="Helical" evidence="1">
    <location>
        <begin position="21"/>
        <end position="43"/>
    </location>
</feature>
<dbReference type="AlphaFoldDB" id="A0A1G2S863"/>
<dbReference type="CDD" id="cd01610">
    <property type="entry name" value="PAP2_like"/>
    <property type="match status" value="1"/>
</dbReference>
<reference evidence="3 4" key="1">
    <citation type="journal article" date="2016" name="Nat. Commun.">
        <title>Thousands of microbial genomes shed light on interconnected biogeochemical processes in an aquifer system.</title>
        <authorList>
            <person name="Anantharaman K."/>
            <person name="Brown C.T."/>
            <person name="Hug L.A."/>
            <person name="Sharon I."/>
            <person name="Castelle C.J."/>
            <person name="Probst A.J."/>
            <person name="Thomas B.C."/>
            <person name="Singh A."/>
            <person name="Wilkins M.J."/>
            <person name="Karaoz U."/>
            <person name="Brodie E.L."/>
            <person name="Williams K.H."/>
            <person name="Hubbard S.S."/>
            <person name="Banfield J.F."/>
        </authorList>
    </citation>
    <scope>NUCLEOTIDE SEQUENCE [LARGE SCALE GENOMIC DNA]</scope>
</reference>
<dbReference type="InterPro" id="IPR036938">
    <property type="entry name" value="PAP2/HPO_sf"/>
</dbReference>
<organism evidence="3 4">
    <name type="scientific">Candidatus Yonathbacteria bacterium RIFCSPHIGHO2_02_FULL_44_14</name>
    <dbReference type="NCBI Taxonomy" id="1802724"/>
    <lineage>
        <taxon>Bacteria</taxon>
        <taxon>Candidatus Yonathiibacteriota</taxon>
    </lineage>
</organism>
<dbReference type="SUPFAM" id="SSF48317">
    <property type="entry name" value="Acid phosphatase/Vanadium-dependent haloperoxidase"/>
    <property type="match status" value="1"/>
</dbReference>
<feature type="transmembrane region" description="Helical" evidence="1">
    <location>
        <begin position="55"/>
        <end position="73"/>
    </location>
</feature>
<dbReference type="InterPro" id="IPR000326">
    <property type="entry name" value="PAP2/HPO"/>
</dbReference>
<dbReference type="Proteomes" id="UP000179118">
    <property type="component" value="Unassembled WGS sequence"/>
</dbReference>
<keyword evidence="1" id="KW-0812">Transmembrane</keyword>
<proteinExistence type="predicted"/>
<dbReference type="GO" id="GO:0042392">
    <property type="term" value="F:sphingosine-1-phosphate phosphatase activity"/>
    <property type="evidence" value="ECO:0007669"/>
    <property type="project" value="TreeGrafter"/>
</dbReference>
<keyword evidence="1" id="KW-1133">Transmembrane helix</keyword>
<dbReference type="PANTHER" id="PTHR14969">
    <property type="entry name" value="SPHINGOSINE-1-PHOSPHATE PHOSPHOHYDROLASE"/>
    <property type="match status" value="1"/>
</dbReference>